<dbReference type="EMBL" id="CP116507">
    <property type="protein sequence ID" value="WCG22318.1"/>
    <property type="molecule type" value="Genomic_DNA"/>
</dbReference>
<reference evidence="1" key="1">
    <citation type="submission" date="2023-01" db="EMBL/GenBank/DDBJ databases">
        <title>Oxazolidinone resistance genes in florfenicol resistant enterococci from beef cattle and veal calves at slaughter.</title>
        <authorList>
            <person name="Biggel M."/>
        </authorList>
    </citation>
    <scope>NUCLEOTIDE SEQUENCE</scope>
    <source>
        <strain evidence="1">K204-1</strain>
    </source>
</reference>
<proteinExistence type="predicted"/>
<dbReference type="PANTHER" id="PTHR11122:SF13">
    <property type="entry name" value="GLUCOSE-6-PHOSPHATE 1-EPIMERASE"/>
    <property type="match status" value="1"/>
</dbReference>
<dbReference type="Pfam" id="PF01263">
    <property type="entry name" value="Aldose_epim"/>
    <property type="match status" value="1"/>
</dbReference>
<organism evidence="1 2">
    <name type="scientific">Vagococcus lutrae</name>
    <dbReference type="NCBI Taxonomy" id="81947"/>
    <lineage>
        <taxon>Bacteria</taxon>
        <taxon>Bacillati</taxon>
        <taxon>Bacillota</taxon>
        <taxon>Bacilli</taxon>
        <taxon>Lactobacillales</taxon>
        <taxon>Enterococcaceae</taxon>
        <taxon>Vagococcus</taxon>
    </lineage>
</organism>
<dbReference type="Gene3D" id="2.70.98.10">
    <property type="match status" value="1"/>
</dbReference>
<dbReference type="InterPro" id="IPR011013">
    <property type="entry name" value="Gal_mutarotase_sf_dom"/>
</dbReference>
<dbReference type="PANTHER" id="PTHR11122">
    <property type="entry name" value="APOSPORY-ASSOCIATED PROTEIN C-RELATED"/>
    <property type="match status" value="1"/>
</dbReference>
<dbReference type="GO" id="GO:0016853">
    <property type="term" value="F:isomerase activity"/>
    <property type="evidence" value="ECO:0007669"/>
    <property type="project" value="InterPro"/>
</dbReference>
<protein>
    <submittedName>
        <fullName evidence="1">Aldose 1-epimerase family protein</fullName>
    </submittedName>
</protein>
<name>A0AAE9XDV8_9ENTE</name>
<dbReference type="GO" id="GO:0030246">
    <property type="term" value="F:carbohydrate binding"/>
    <property type="evidence" value="ECO:0007669"/>
    <property type="project" value="InterPro"/>
</dbReference>
<dbReference type="InterPro" id="IPR014718">
    <property type="entry name" value="GH-type_carb-bd"/>
</dbReference>
<dbReference type="InterPro" id="IPR008183">
    <property type="entry name" value="Aldose_1/G6P_1-epimerase"/>
</dbReference>
<evidence type="ECO:0000313" key="2">
    <source>
        <dbReference type="Proteomes" id="UP001179600"/>
    </source>
</evidence>
<dbReference type="CDD" id="cd09024">
    <property type="entry name" value="Aldose_epim_lacX"/>
    <property type="match status" value="1"/>
</dbReference>
<dbReference type="SUPFAM" id="SSF74650">
    <property type="entry name" value="Galactose mutarotase-like"/>
    <property type="match status" value="1"/>
</dbReference>
<dbReference type="Proteomes" id="UP001179600">
    <property type="component" value="Chromosome"/>
</dbReference>
<dbReference type="RefSeq" id="WP_272163194.1">
    <property type="nucleotide sequence ID" value="NZ_CP116507.1"/>
</dbReference>
<dbReference type="GO" id="GO:0005975">
    <property type="term" value="P:carbohydrate metabolic process"/>
    <property type="evidence" value="ECO:0007669"/>
    <property type="project" value="InterPro"/>
</dbReference>
<sequence>MSYSIQNQWVIATFKTEGAELTSLKRRDLDIEYLWSGDATYWGRHAPVLFPIVGRLKDDSYHYQGQTYHMSQHGFARDKEFQVTEVGDEFIRFSLSADEETLAVYPFRFKLEIEYRLEQNQLICSYHVSNEGETEMFYSVGGHPAFNVPIDGQGSFADYYLDFYPMKSRLLLPLQGAYVDEDAVTLGQTNTRIAIQRELFKQDALIYQTTGENSFSIRSDKTDRAVTVMFDNMHFVGIWSPYPKEAPFVCIEPWQGIADTVTTNGNLEEKKGIQRLTPQASQVNSYTIRLD</sequence>
<accession>A0AAE9XDV8</accession>
<dbReference type="InterPro" id="IPR037481">
    <property type="entry name" value="LacX"/>
</dbReference>
<gene>
    <name evidence="1" type="ORF">PML95_07915</name>
</gene>
<dbReference type="AlphaFoldDB" id="A0AAE9XDV8"/>
<evidence type="ECO:0000313" key="1">
    <source>
        <dbReference type="EMBL" id="WCG22318.1"/>
    </source>
</evidence>